<dbReference type="SMART" id="SM01134">
    <property type="entry name" value="DeoRC"/>
    <property type="match status" value="1"/>
</dbReference>
<keyword evidence="1" id="KW-0805">Transcription regulation</keyword>
<proteinExistence type="predicted"/>
<dbReference type="PANTHER" id="PTHR30363:SF44">
    <property type="entry name" value="AGA OPERON TRANSCRIPTIONAL REPRESSOR-RELATED"/>
    <property type="match status" value="1"/>
</dbReference>
<reference evidence="6 7" key="1">
    <citation type="journal article" date="2019" name="Int. J. Syst. Evol. Microbiol.">
        <title>The Global Catalogue of Microorganisms (GCM) 10K type strain sequencing project: providing services to taxonomists for standard genome sequencing and annotation.</title>
        <authorList>
            <consortium name="The Broad Institute Genomics Platform"/>
            <consortium name="The Broad Institute Genome Sequencing Center for Infectious Disease"/>
            <person name="Wu L."/>
            <person name="Ma J."/>
        </authorList>
    </citation>
    <scope>NUCLEOTIDE SEQUENCE [LARGE SCALE GENOMIC DNA]</scope>
    <source>
        <strain evidence="6 7">JCM 15592</strain>
    </source>
</reference>
<feature type="region of interest" description="Disordered" evidence="4">
    <location>
        <begin position="267"/>
        <end position="293"/>
    </location>
</feature>
<dbReference type="InterPro" id="IPR001034">
    <property type="entry name" value="DeoR_HTH"/>
</dbReference>
<evidence type="ECO:0000256" key="4">
    <source>
        <dbReference type="SAM" id="MobiDB-lite"/>
    </source>
</evidence>
<dbReference type="InterPro" id="IPR036388">
    <property type="entry name" value="WH-like_DNA-bd_sf"/>
</dbReference>
<dbReference type="PROSITE" id="PS51000">
    <property type="entry name" value="HTH_DEOR_2"/>
    <property type="match status" value="1"/>
</dbReference>
<feature type="compositionally biased region" description="Polar residues" evidence="4">
    <location>
        <begin position="284"/>
        <end position="293"/>
    </location>
</feature>
<dbReference type="Pfam" id="PF08220">
    <property type="entry name" value="HTH_DeoR"/>
    <property type="match status" value="1"/>
</dbReference>
<dbReference type="PRINTS" id="PR00037">
    <property type="entry name" value="HTHLACR"/>
</dbReference>
<evidence type="ECO:0000313" key="7">
    <source>
        <dbReference type="Proteomes" id="UP001499938"/>
    </source>
</evidence>
<dbReference type="InterPro" id="IPR014036">
    <property type="entry name" value="DeoR-like_C"/>
</dbReference>
<accession>A0ABN2LYN3</accession>
<evidence type="ECO:0000256" key="3">
    <source>
        <dbReference type="ARBA" id="ARBA00023163"/>
    </source>
</evidence>
<gene>
    <name evidence="6" type="ORF">GCM10009811_28640</name>
</gene>
<dbReference type="InterPro" id="IPR050313">
    <property type="entry name" value="Carb_Metab_HTH_regulators"/>
</dbReference>
<evidence type="ECO:0000256" key="1">
    <source>
        <dbReference type="ARBA" id="ARBA00023015"/>
    </source>
</evidence>
<dbReference type="InterPro" id="IPR018356">
    <property type="entry name" value="Tscrpt_reg_HTH_DeoR_CS"/>
</dbReference>
<sequence length="293" mass="30143">MLASQRQARILQELGVSGAVRVADLVTTLGVSDMTVRRDIEALARRGLLERVHGGAVSLDQAHGLTAPAPSSDEPGFVVKSRLMLEAKAAIAAEAAQLVAPGSSIAISAGTTTMALAAELRSVQGITIVTNSIPAAQLLADTAETAGQTVVLTGGTRTPSEALVGPIAVGALRTLHVDMLFLGVHGLDERAGLTTPNLVEAETNRALIDCARTVCVTADHTKWGVVGLGTIVALDRVDILVTDTGLSRRAVDVVSEHVDKIILAEVPTPSPRTPDAAGGGCGMRTTTPSRVAH</sequence>
<dbReference type="SMART" id="SM00420">
    <property type="entry name" value="HTH_DEOR"/>
    <property type="match status" value="1"/>
</dbReference>
<dbReference type="InterPro" id="IPR036390">
    <property type="entry name" value="WH_DNA-bd_sf"/>
</dbReference>
<dbReference type="SUPFAM" id="SSF100950">
    <property type="entry name" value="NagB/RpiA/CoA transferase-like"/>
    <property type="match status" value="1"/>
</dbReference>
<dbReference type="Gene3D" id="3.40.50.1360">
    <property type="match status" value="1"/>
</dbReference>
<feature type="domain" description="HTH deoR-type" evidence="5">
    <location>
        <begin position="3"/>
        <end position="58"/>
    </location>
</feature>
<protein>
    <submittedName>
        <fullName evidence="6">DeoR/GlpR family DNA-binding transcription regulator</fullName>
    </submittedName>
</protein>
<dbReference type="Gene3D" id="1.10.10.10">
    <property type="entry name" value="Winged helix-like DNA-binding domain superfamily/Winged helix DNA-binding domain"/>
    <property type="match status" value="1"/>
</dbReference>
<keyword evidence="2 6" id="KW-0238">DNA-binding</keyword>
<keyword evidence="3" id="KW-0804">Transcription</keyword>
<name>A0ABN2LYN3_9MICO</name>
<dbReference type="EMBL" id="BAAAPO010000043">
    <property type="protein sequence ID" value="GAA1803265.1"/>
    <property type="molecule type" value="Genomic_DNA"/>
</dbReference>
<evidence type="ECO:0000256" key="2">
    <source>
        <dbReference type="ARBA" id="ARBA00023125"/>
    </source>
</evidence>
<comment type="caution">
    <text evidence="6">The sequence shown here is derived from an EMBL/GenBank/DDBJ whole genome shotgun (WGS) entry which is preliminary data.</text>
</comment>
<dbReference type="Proteomes" id="UP001499938">
    <property type="component" value="Unassembled WGS sequence"/>
</dbReference>
<dbReference type="SUPFAM" id="SSF46785">
    <property type="entry name" value="Winged helix' DNA-binding domain"/>
    <property type="match status" value="1"/>
</dbReference>
<evidence type="ECO:0000259" key="5">
    <source>
        <dbReference type="PROSITE" id="PS51000"/>
    </source>
</evidence>
<dbReference type="PANTHER" id="PTHR30363">
    <property type="entry name" value="HTH-TYPE TRANSCRIPTIONAL REGULATOR SRLR-RELATED"/>
    <property type="match status" value="1"/>
</dbReference>
<dbReference type="PROSITE" id="PS00894">
    <property type="entry name" value="HTH_DEOR_1"/>
    <property type="match status" value="1"/>
</dbReference>
<dbReference type="InterPro" id="IPR037171">
    <property type="entry name" value="NagB/RpiA_transferase-like"/>
</dbReference>
<evidence type="ECO:0000313" key="6">
    <source>
        <dbReference type="EMBL" id="GAA1803265.1"/>
    </source>
</evidence>
<dbReference type="Pfam" id="PF00455">
    <property type="entry name" value="DeoRC"/>
    <property type="match status" value="1"/>
</dbReference>
<dbReference type="RefSeq" id="WP_344086869.1">
    <property type="nucleotide sequence ID" value="NZ_BAAAPO010000043.1"/>
</dbReference>
<dbReference type="GO" id="GO:0003677">
    <property type="term" value="F:DNA binding"/>
    <property type="evidence" value="ECO:0007669"/>
    <property type="project" value="UniProtKB-KW"/>
</dbReference>
<organism evidence="6 7">
    <name type="scientific">Nostocoides veronense</name>
    <dbReference type="NCBI Taxonomy" id="330836"/>
    <lineage>
        <taxon>Bacteria</taxon>
        <taxon>Bacillati</taxon>
        <taxon>Actinomycetota</taxon>
        <taxon>Actinomycetes</taxon>
        <taxon>Micrococcales</taxon>
        <taxon>Intrasporangiaceae</taxon>
        <taxon>Nostocoides</taxon>
    </lineage>
</organism>
<keyword evidence="7" id="KW-1185">Reference proteome</keyword>